<dbReference type="Pfam" id="PF00593">
    <property type="entry name" value="TonB_dep_Rec_b-barrel"/>
    <property type="match status" value="1"/>
</dbReference>
<dbReference type="PROSITE" id="PS52016">
    <property type="entry name" value="TONB_DEPENDENT_REC_3"/>
    <property type="match status" value="1"/>
</dbReference>
<evidence type="ECO:0000256" key="4">
    <source>
        <dbReference type="ARBA" id="ARBA00022452"/>
    </source>
</evidence>
<evidence type="ECO:0000259" key="13">
    <source>
        <dbReference type="Pfam" id="PF00593"/>
    </source>
</evidence>
<evidence type="ECO:0000313" key="16">
    <source>
        <dbReference type="Proteomes" id="UP000292039"/>
    </source>
</evidence>
<dbReference type="PANTHER" id="PTHR30442">
    <property type="entry name" value="IRON III DICITRATE TRANSPORT PROTEIN FECA"/>
    <property type="match status" value="1"/>
</dbReference>
<protein>
    <submittedName>
        <fullName evidence="15">Hemoglobin/transferrin/lactoferrin receptor protein</fullName>
    </submittedName>
</protein>
<evidence type="ECO:0000256" key="3">
    <source>
        <dbReference type="ARBA" id="ARBA00022448"/>
    </source>
</evidence>
<dbReference type="Gene3D" id="2.40.170.20">
    <property type="entry name" value="TonB-dependent receptor, beta-barrel domain"/>
    <property type="match status" value="1"/>
</dbReference>
<keyword evidence="5 10" id="KW-0812">Transmembrane</keyword>
<evidence type="ECO:0000256" key="6">
    <source>
        <dbReference type="ARBA" id="ARBA00023077"/>
    </source>
</evidence>
<evidence type="ECO:0000256" key="10">
    <source>
        <dbReference type="PROSITE-ProRule" id="PRU01360"/>
    </source>
</evidence>
<organism evidence="15 16">
    <name type="scientific">Kerstersia gyiorum</name>
    <dbReference type="NCBI Taxonomy" id="206506"/>
    <lineage>
        <taxon>Bacteria</taxon>
        <taxon>Pseudomonadati</taxon>
        <taxon>Pseudomonadota</taxon>
        <taxon>Betaproteobacteria</taxon>
        <taxon>Burkholderiales</taxon>
        <taxon>Alcaligenaceae</taxon>
        <taxon>Kerstersia</taxon>
    </lineage>
</organism>
<comment type="caution">
    <text evidence="15">The sequence shown here is derived from an EMBL/GenBank/DDBJ whole genome shotgun (WGS) entry which is preliminary data.</text>
</comment>
<dbReference type="GO" id="GO:0033214">
    <property type="term" value="P:siderophore-iron import into cell"/>
    <property type="evidence" value="ECO:0007669"/>
    <property type="project" value="TreeGrafter"/>
</dbReference>
<keyword evidence="12" id="KW-0732">Signal</keyword>
<evidence type="ECO:0000256" key="11">
    <source>
        <dbReference type="RuleBase" id="RU003357"/>
    </source>
</evidence>
<dbReference type="AlphaFoldDB" id="A0A4Q7MSD4"/>
<dbReference type="InterPro" id="IPR012910">
    <property type="entry name" value="Plug_dom"/>
</dbReference>
<name>A0A4Q7MSD4_9BURK</name>
<sequence length="1050" mass="117939">MPPSLHPAAHPFALRQLVIFIGLALSVPLSTPSNAQAAGAITEPADTALPDNSTVTTLEEVQIEGSYENRDEHGRNQVFDKDVVNVYQGKEEIERYKGATAGDLFKGMNGVYSGDNRNSGALDPNIRGVQGEGRIPVTIDGTEQATSIWMGPAGVANRNYIDPNLVGSIMVEKGPSLTPGLKSGIGGAVQVRTLEPDDIIQPGNTFGMELKTETGTNAVRAQENWKSLFGQDYRDVEGAYSSTDGQINVGKSWGGLEVAPRSGASGKDFNFDDNSFRLAMAKKHEHFDFLAAYSYRKRGNYYSGTHGAEKYQTDTWQDQATAQFNADGGIGGLQSNYVANYFLPGQEVTNTSNNQESYLLKGSLYLPHDQSIKLSYMHSNQQYGESLPWLVSWAVRDEVLEGNQAQLPYSKVKQDTLNLGYSFKPEGNKYINLNANAWMTDSKSWRHQNGDLVYGITGDGEYHSGDGLWNNHVRCNVLGGDITIDCTDVPGTPPEKLSNVDDAYTIYPKALQISTHKRWGFNLSNTAELHPRLHLTLSGDFTKEKLRQSDASEGMRVTELTWGVNHLGPRSGTRQQWDFAFNFDWKPVDWLQLYAGARYSDYWSFDDGLAEKRANQVEAYKVSESSITAKRYNYYRLLSDEEVSAIKATSYATYQSRIDRYTGTRLENFLAQYPDAETFAQEAWSNKIDGVWYTTYDANNYIEVPYNNSFEGFADNNPFLNGTIDLNACTENAQGQEGCIANFVYPGTNNNVYSYATDIDSWQQPEKKKGHAWAPQFGANISLTQNTRLYARYAEFIRFPSLYEDTQAVWGYKATYLAASASKPEHAYNWEVGYVHNLADYFPSLEYADFRINYFHNTIHDYIDRDNTFNIVQFDKKKMTGIELQTRMDSGRFFANLAGTYRLKNEMCDRDYASYLDPVQNRIPACITAGFPFSFSRTSLQPKYSINLDVGTRLMDRKLEIGGRMTYHSSANNKDEEALAVTGLSYAVNRPYYWNPIWVFDAYASYQVNDNLSLDLGINNITNRYYIDPLARVMQPAPGRTIKAGLTARF</sequence>
<keyword evidence="3 10" id="KW-0813">Transport</keyword>
<feature type="domain" description="TonB-dependent receptor-like beta-barrel" evidence="13">
    <location>
        <begin position="408"/>
        <end position="1021"/>
    </location>
</feature>
<dbReference type="InterPro" id="IPR036942">
    <property type="entry name" value="Beta-barrel_TonB_sf"/>
</dbReference>
<feature type="domain" description="TonB-dependent receptor plug" evidence="14">
    <location>
        <begin position="89"/>
        <end position="187"/>
    </location>
</feature>
<dbReference type="PANTHER" id="PTHR30442:SF0">
    <property type="entry name" value="FE(3+) DICITRATE TRANSPORT PROTEIN FECA"/>
    <property type="match status" value="1"/>
</dbReference>
<proteinExistence type="inferred from homology"/>
<dbReference type="Proteomes" id="UP000292039">
    <property type="component" value="Unassembled WGS sequence"/>
</dbReference>
<evidence type="ECO:0000313" key="15">
    <source>
        <dbReference type="EMBL" id="RZS69719.1"/>
    </source>
</evidence>
<feature type="chain" id="PRO_5030098194" evidence="12">
    <location>
        <begin position="38"/>
        <end position="1050"/>
    </location>
</feature>
<evidence type="ECO:0000256" key="5">
    <source>
        <dbReference type="ARBA" id="ARBA00022692"/>
    </source>
</evidence>
<accession>A0A4Q7MSD4</accession>
<keyword evidence="9 10" id="KW-0998">Cell outer membrane</keyword>
<comment type="subcellular location">
    <subcellularLocation>
        <location evidence="1 10">Cell outer membrane</location>
        <topology evidence="1 10">Multi-pass membrane protein</topology>
    </subcellularLocation>
</comment>
<gene>
    <name evidence="15" type="ORF">EV679_2326</name>
</gene>
<keyword evidence="7 10" id="KW-0472">Membrane</keyword>
<dbReference type="Gene3D" id="2.170.130.10">
    <property type="entry name" value="TonB-dependent receptor, plug domain"/>
    <property type="match status" value="1"/>
</dbReference>
<evidence type="ECO:0000256" key="8">
    <source>
        <dbReference type="ARBA" id="ARBA00023170"/>
    </source>
</evidence>
<dbReference type="GeneID" id="99725613"/>
<dbReference type="Pfam" id="PF07715">
    <property type="entry name" value="Plug"/>
    <property type="match status" value="1"/>
</dbReference>
<feature type="signal peptide" evidence="12">
    <location>
        <begin position="1"/>
        <end position="37"/>
    </location>
</feature>
<keyword evidence="6 11" id="KW-0798">TonB box</keyword>
<dbReference type="RefSeq" id="WP_130487280.1">
    <property type="nucleotide sequence ID" value="NZ_CBCSEB010000021.1"/>
</dbReference>
<evidence type="ECO:0000256" key="1">
    <source>
        <dbReference type="ARBA" id="ARBA00004571"/>
    </source>
</evidence>
<dbReference type="EMBL" id="SGWZ01000003">
    <property type="protein sequence ID" value="RZS69719.1"/>
    <property type="molecule type" value="Genomic_DNA"/>
</dbReference>
<evidence type="ECO:0000256" key="9">
    <source>
        <dbReference type="ARBA" id="ARBA00023237"/>
    </source>
</evidence>
<keyword evidence="8 15" id="KW-0675">Receptor</keyword>
<evidence type="ECO:0000256" key="2">
    <source>
        <dbReference type="ARBA" id="ARBA00009810"/>
    </source>
</evidence>
<dbReference type="SUPFAM" id="SSF56935">
    <property type="entry name" value="Porins"/>
    <property type="match status" value="1"/>
</dbReference>
<evidence type="ECO:0000256" key="12">
    <source>
        <dbReference type="SAM" id="SignalP"/>
    </source>
</evidence>
<evidence type="ECO:0000256" key="7">
    <source>
        <dbReference type="ARBA" id="ARBA00023136"/>
    </source>
</evidence>
<reference evidence="15 16" key="1">
    <citation type="submission" date="2019-02" db="EMBL/GenBank/DDBJ databases">
        <title>Genomic Encyclopedia of Type Strains, Phase IV (KMG-IV): sequencing the most valuable type-strain genomes for metagenomic binning, comparative biology and taxonomic classification.</title>
        <authorList>
            <person name="Goeker M."/>
        </authorList>
    </citation>
    <scope>NUCLEOTIDE SEQUENCE [LARGE SCALE GENOMIC DNA]</scope>
    <source>
        <strain evidence="15 16">DSM 16618</strain>
    </source>
</reference>
<dbReference type="InterPro" id="IPR037066">
    <property type="entry name" value="Plug_dom_sf"/>
</dbReference>
<dbReference type="InterPro" id="IPR039426">
    <property type="entry name" value="TonB-dep_rcpt-like"/>
</dbReference>
<evidence type="ECO:0000259" key="14">
    <source>
        <dbReference type="Pfam" id="PF07715"/>
    </source>
</evidence>
<dbReference type="GO" id="GO:0009279">
    <property type="term" value="C:cell outer membrane"/>
    <property type="evidence" value="ECO:0007669"/>
    <property type="project" value="UniProtKB-SubCell"/>
</dbReference>
<keyword evidence="4 10" id="KW-1134">Transmembrane beta strand</keyword>
<comment type="similarity">
    <text evidence="2 10 11">Belongs to the TonB-dependent receptor family.</text>
</comment>
<dbReference type="InterPro" id="IPR000531">
    <property type="entry name" value="Beta-barrel_TonB"/>
</dbReference>